<evidence type="ECO:0000313" key="3">
    <source>
        <dbReference type="EMBL" id="ELW73018.1"/>
    </source>
</evidence>
<protein>
    <submittedName>
        <fullName evidence="3">B box-binding protein</fullName>
    </submittedName>
</protein>
<dbReference type="SMART" id="SM00357">
    <property type="entry name" value="CSP"/>
    <property type="match status" value="1"/>
</dbReference>
<dbReference type="GO" id="GO:0003676">
    <property type="term" value="F:nucleic acid binding"/>
    <property type="evidence" value="ECO:0007669"/>
    <property type="project" value="InterPro"/>
</dbReference>
<reference evidence="4" key="1">
    <citation type="submission" date="2012-07" db="EMBL/GenBank/DDBJ databases">
        <title>Genome of the Chinese tree shrew, a rising model animal genetically related to primates.</title>
        <authorList>
            <person name="Zhang G."/>
            <person name="Fan Y."/>
            <person name="Yao Y."/>
            <person name="Huang Z."/>
        </authorList>
    </citation>
    <scope>NUCLEOTIDE SEQUENCE [LARGE SCALE GENOMIC DNA]</scope>
</reference>
<dbReference type="STRING" id="246437.L9LDP2"/>
<gene>
    <name evidence="3" type="ORF">TREES_T100004899</name>
</gene>
<name>L9LDP2_TUPCH</name>
<keyword evidence="4" id="KW-1185">Reference proteome</keyword>
<dbReference type="Proteomes" id="UP000011518">
    <property type="component" value="Unassembled WGS sequence"/>
</dbReference>
<proteinExistence type="predicted"/>
<dbReference type="PROSITE" id="PS51857">
    <property type="entry name" value="CSD_2"/>
    <property type="match status" value="1"/>
</dbReference>
<accession>L9LDP2</accession>
<evidence type="ECO:0000259" key="2">
    <source>
        <dbReference type="PROSITE" id="PS51857"/>
    </source>
</evidence>
<evidence type="ECO:0000313" key="4">
    <source>
        <dbReference type="Proteomes" id="UP000011518"/>
    </source>
</evidence>
<dbReference type="CDD" id="cd04458">
    <property type="entry name" value="CSP_CDS"/>
    <property type="match status" value="1"/>
</dbReference>
<dbReference type="EMBL" id="KB320374">
    <property type="protein sequence ID" value="ELW73018.1"/>
    <property type="molecule type" value="Genomic_DNA"/>
</dbReference>
<dbReference type="PANTHER" id="PTHR11544">
    <property type="entry name" value="COLD SHOCK DOMAIN CONTAINING PROTEINS"/>
    <property type="match status" value="1"/>
</dbReference>
<dbReference type="Gene3D" id="2.40.50.140">
    <property type="entry name" value="Nucleic acid-binding proteins"/>
    <property type="match status" value="1"/>
</dbReference>
<dbReference type="InterPro" id="IPR012340">
    <property type="entry name" value="NA-bd_OB-fold"/>
</dbReference>
<feature type="domain" description="CSD" evidence="2">
    <location>
        <begin position="48"/>
        <end position="119"/>
    </location>
</feature>
<dbReference type="InterPro" id="IPR050181">
    <property type="entry name" value="Cold_shock_domain"/>
</dbReference>
<reference evidence="4" key="2">
    <citation type="journal article" date="2013" name="Nat. Commun.">
        <title>Genome of the Chinese tree shrew.</title>
        <authorList>
            <person name="Fan Y."/>
            <person name="Huang Z.Y."/>
            <person name="Cao C.C."/>
            <person name="Chen C.S."/>
            <person name="Chen Y.X."/>
            <person name="Fan D.D."/>
            <person name="He J."/>
            <person name="Hou H.L."/>
            <person name="Hu L."/>
            <person name="Hu X.T."/>
            <person name="Jiang X.T."/>
            <person name="Lai R."/>
            <person name="Lang Y.S."/>
            <person name="Liang B."/>
            <person name="Liao S.G."/>
            <person name="Mu D."/>
            <person name="Ma Y.Y."/>
            <person name="Niu Y.Y."/>
            <person name="Sun X.Q."/>
            <person name="Xia J.Q."/>
            <person name="Xiao J."/>
            <person name="Xiong Z.Q."/>
            <person name="Xu L."/>
            <person name="Yang L."/>
            <person name="Zhang Y."/>
            <person name="Zhao W."/>
            <person name="Zhao X.D."/>
            <person name="Zheng Y.T."/>
            <person name="Zhou J.M."/>
            <person name="Zhu Y.B."/>
            <person name="Zhang G.J."/>
            <person name="Wang J."/>
            <person name="Yao Y.G."/>
        </authorList>
    </citation>
    <scope>NUCLEOTIDE SEQUENCE [LARGE SCALE GENOMIC DNA]</scope>
</reference>
<dbReference type="AlphaFoldDB" id="L9LDP2"/>
<sequence>MGAWSKPVHTFNYTPFTLILGVYAAMSWERRPDGLKSHWHLQKVMARKVLGTVKRFNVRNRYGFINRNDTKEDVFAYQTTIKKNNPRKCLRSAGDGETVFMLKEKRMRRQQMLQALVELQFKAVKMQQTVAIIDAIPVVGVLHAITSQMTRIVRVGKRTRDRRALPKARPNNAGPTAGEGSPLTTCGDPMGVSILA</sequence>
<dbReference type="InterPro" id="IPR011129">
    <property type="entry name" value="CSD"/>
</dbReference>
<dbReference type="SUPFAM" id="SSF50249">
    <property type="entry name" value="Nucleic acid-binding proteins"/>
    <property type="match status" value="1"/>
</dbReference>
<dbReference type="PRINTS" id="PR00050">
    <property type="entry name" value="COLDSHOCK"/>
</dbReference>
<dbReference type="Pfam" id="PF00313">
    <property type="entry name" value="CSD"/>
    <property type="match status" value="1"/>
</dbReference>
<evidence type="ECO:0000256" key="1">
    <source>
        <dbReference type="SAM" id="MobiDB-lite"/>
    </source>
</evidence>
<feature type="region of interest" description="Disordered" evidence="1">
    <location>
        <begin position="156"/>
        <end position="188"/>
    </location>
</feature>
<dbReference type="InParanoid" id="L9LDP2"/>
<dbReference type="InterPro" id="IPR002059">
    <property type="entry name" value="CSP_DNA-bd"/>
</dbReference>
<organism evidence="3 4">
    <name type="scientific">Tupaia chinensis</name>
    <name type="common">Chinese tree shrew</name>
    <name type="synonym">Tupaia belangeri chinensis</name>
    <dbReference type="NCBI Taxonomy" id="246437"/>
    <lineage>
        <taxon>Eukaryota</taxon>
        <taxon>Metazoa</taxon>
        <taxon>Chordata</taxon>
        <taxon>Craniata</taxon>
        <taxon>Vertebrata</taxon>
        <taxon>Euteleostomi</taxon>
        <taxon>Mammalia</taxon>
        <taxon>Eutheria</taxon>
        <taxon>Euarchontoglires</taxon>
        <taxon>Scandentia</taxon>
        <taxon>Tupaiidae</taxon>
        <taxon>Tupaia</taxon>
    </lineage>
</organism>